<name>A0A5Q6RJC0_9ACTN</name>
<dbReference type="AlphaFoldDB" id="A0A5Q6RJC0"/>
<dbReference type="InterPro" id="IPR016181">
    <property type="entry name" value="Acyl_CoA_acyltransferase"/>
</dbReference>
<sequence>MTMLQSRPWSPPPVVRPESEPPAPERTDIRPGSAQDLEAMTTFLSGLSAETLYKRFLTGLGQVMPPGLPRQLLVPGATGGSLLAVRGAAVIGHAMWAPVPTADDPSGASTVEIALVVADDHQGQGLGSRLVDALVDDVSGHGFAHVHAVVSAENHVVRRMITRRVSDARYGRDGALITVTADARSLAPRRSWPRGASTAR</sequence>
<feature type="domain" description="N-acetyltransferase" evidence="2">
    <location>
        <begin position="27"/>
        <end position="193"/>
    </location>
</feature>
<organism evidence="3 4">
    <name type="scientific">Mumia zhuanghuii</name>
    <dbReference type="NCBI Taxonomy" id="2585211"/>
    <lineage>
        <taxon>Bacteria</taxon>
        <taxon>Bacillati</taxon>
        <taxon>Actinomycetota</taxon>
        <taxon>Actinomycetes</taxon>
        <taxon>Propionibacteriales</taxon>
        <taxon>Nocardioidaceae</taxon>
        <taxon>Mumia</taxon>
    </lineage>
</organism>
<comment type="caution">
    <text evidence="3">The sequence shown here is derived from an EMBL/GenBank/DDBJ whole genome shotgun (WGS) entry which is preliminary data.</text>
</comment>
<dbReference type="Proteomes" id="UP000307768">
    <property type="component" value="Unassembled WGS sequence"/>
</dbReference>
<reference evidence="3 4" key="1">
    <citation type="submission" date="2019-09" db="EMBL/GenBank/DDBJ databases">
        <title>Mumia zhuanghuii sp. nov. isolated from the intestinal contents of plateau pika (Ochotona curzoniae) in the Qinghai-Tibet plateau of China.</title>
        <authorList>
            <person name="Tian Z."/>
        </authorList>
    </citation>
    <scope>NUCLEOTIDE SEQUENCE [LARGE SCALE GENOMIC DNA]</scope>
    <source>
        <strain evidence="4">350</strain>
    </source>
</reference>
<feature type="region of interest" description="Disordered" evidence="1">
    <location>
        <begin position="1"/>
        <end position="32"/>
    </location>
</feature>
<evidence type="ECO:0000313" key="4">
    <source>
        <dbReference type="Proteomes" id="UP000307768"/>
    </source>
</evidence>
<accession>A0A5Q6RJC0</accession>
<dbReference type="Pfam" id="PF00583">
    <property type="entry name" value="Acetyltransf_1"/>
    <property type="match status" value="1"/>
</dbReference>
<feature type="compositionally biased region" description="Basic and acidic residues" evidence="1">
    <location>
        <begin position="17"/>
        <end position="29"/>
    </location>
</feature>
<protein>
    <submittedName>
        <fullName evidence="3">GNAT family N-acetyltransferase</fullName>
    </submittedName>
</protein>
<dbReference type="GO" id="GO:0016747">
    <property type="term" value="F:acyltransferase activity, transferring groups other than amino-acyl groups"/>
    <property type="evidence" value="ECO:0007669"/>
    <property type="project" value="InterPro"/>
</dbReference>
<dbReference type="SUPFAM" id="SSF55729">
    <property type="entry name" value="Acyl-CoA N-acyltransferases (Nat)"/>
    <property type="match status" value="1"/>
</dbReference>
<dbReference type="EMBL" id="VDFQ02000007">
    <property type="protein sequence ID" value="KAA1418184.1"/>
    <property type="molecule type" value="Genomic_DNA"/>
</dbReference>
<dbReference type="Gene3D" id="3.40.630.30">
    <property type="match status" value="1"/>
</dbReference>
<dbReference type="CDD" id="cd04301">
    <property type="entry name" value="NAT_SF"/>
    <property type="match status" value="1"/>
</dbReference>
<evidence type="ECO:0000259" key="2">
    <source>
        <dbReference type="PROSITE" id="PS51186"/>
    </source>
</evidence>
<dbReference type="PROSITE" id="PS51186">
    <property type="entry name" value="GNAT"/>
    <property type="match status" value="1"/>
</dbReference>
<gene>
    <name evidence="3" type="ORF">FE697_020320</name>
</gene>
<evidence type="ECO:0000256" key="1">
    <source>
        <dbReference type="SAM" id="MobiDB-lite"/>
    </source>
</evidence>
<evidence type="ECO:0000313" key="3">
    <source>
        <dbReference type="EMBL" id="KAA1418184.1"/>
    </source>
</evidence>
<dbReference type="InterPro" id="IPR000182">
    <property type="entry name" value="GNAT_dom"/>
</dbReference>
<dbReference type="OrthoDB" id="4256927at2"/>
<dbReference type="RefSeq" id="WP_149771473.1">
    <property type="nucleotide sequence ID" value="NZ_VDFQ02000007.1"/>
</dbReference>
<proteinExistence type="predicted"/>
<keyword evidence="3" id="KW-0808">Transferase</keyword>